<sequence>MSEIILPESEIEWQSSGLLQKPAGCQYCSMYTLGKNFVPDYFPPKAKILFVFAAPEKDDILENRPLAGNLGWYRKMKLLDPLGLKSYEYAATNIIRCYPGKDKFNKLAYPAKSIRVKCEKLCRQYDNRSGLAGNIVDHGIINFDPNVFVITFGLEMLNAEPAYRHLMLADIRKALATIPHGGRPAVLFGEPAINLFAPYCFGPGQGGVKTWRGHIFEGSWKDLSVKDDDVKDMAKQENPFRRFGQKTKAKPLSGGLRKFIKAKDKK</sequence>
<protein>
    <submittedName>
        <fullName evidence="1">Uncharacterized protein</fullName>
    </submittedName>
</protein>
<name>A0A6J5MBZ7_9CAUD</name>
<organism evidence="1">
    <name type="scientific">uncultured Caudovirales phage</name>
    <dbReference type="NCBI Taxonomy" id="2100421"/>
    <lineage>
        <taxon>Viruses</taxon>
        <taxon>Duplodnaviria</taxon>
        <taxon>Heunggongvirae</taxon>
        <taxon>Uroviricota</taxon>
        <taxon>Caudoviricetes</taxon>
        <taxon>Peduoviridae</taxon>
        <taxon>Maltschvirus</taxon>
        <taxon>Maltschvirus maltsch</taxon>
    </lineage>
</organism>
<accession>A0A6J5MBZ7</accession>
<proteinExistence type="predicted"/>
<dbReference type="InterPro" id="IPR036895">
    <property type="entry name" value="Uracil-DNA_glycosylase-like_sf"/>
</dbReference>
<dbReference type="EMBL" id="LR796415">
    <property type="protein sequence ID" value="CAB4142546.1"/>
    <property type="molecule type" value="Genomic_DNA"/>
</dbReference>
<gene>
    <name evidence="1" type="ORF">UFOVP434_18</name>
</gene>
<evidence type="ECO:0000313" key="1">
    <source>
        <dbReference type="EMBL" id="CAB4142546.1"/>
    </source>
</evidence>
<reference evidence="1" key="1">
    <citation type="submission" date="2020-04" db="EMBL/GenBank/DDBJ databases">
        <authorList>
            <person name="Chiriac C."/>
            <person name="Salcher M."/>
            <person name="Ghai R."/>
            <person name="Kavagutti S V."/>
        </authorList>
    </citation>
    <scope>NUCLEOTIDE SEQUENCE</scope>
</reference>
<dbReference type="Gene3D" id="3.40.470.10">
    <property type="entry name" value="Uracil-DNA glycosylase-like domain"/>
    <property type="match status" value="1"/>
</dbReference>
<dbReference type="SUPFAM" id="SSF52141">
    <property type="entry name" value="Uracil-DNA glycosylase-like"/>
    <property type="match status" value="1"/>
</dbReference>